<keyword evidence="8" id="KW-1185">Reference proteome</keyword>
<name>A0ABV9KBW4_9RHOB</name>
<reference evidence="8" key="1">
    <citation type="journal article" date="2019" name="Int. J. Syst. Evol. Microbiol.">
        <title>The Global Catalogue of Microorganisms (GCM) 10K type strain sequencing project: providing services to taxonomists for standard genome sequencing and annotation.</title>
        <authorList>
            <consortium name="The Broad Institute Genomics Platform"/>
            <consortium name="The Broad Institute Genome Sequencing Center for Infectious Disease"/>
            <person name="Wu L."/>
            <person name="Ma J."/>
        </authorList>
    </citation>
    <scope>NUCLEOTIDE SEQUENCE [LARGE SCALE GENOMIC DNA]</scope>
    <source>
        <strain evidence="8">CGMCC 4.7283</strain>
    </source>
</reference>
<evidence type="ECO:0000256" key="5">
    <source>
        <dbReference type="ARBA" id="ARBA00022840"/>
    </source>
</evidence>
<protein>
    <submittedName>
        <fullName evidence="7">ABC transporter ATP-binding protein</fullName>
    </submittedName>
</protein>
<keyword evidence="4" id="KW-0547">Nucleotide-binding</keyword>
<dbReference type="Pfam" id="PF08352">
    <property type="entry name" value="oligo_HPY"/>
    <property type="match status" value="1"/>
</dbReference>
<dbReference type="SUPFAM" id="SSF52540">
    <property type="entry name" value="P-loop containing nucleoside triphosphate hydrolases"/>
    <property type="match status" value="1"/>
</dbReference>
<keyword evidence="3" id="KW-0813">Transport</keyword>
<dbReference type="Pfam" id="PF00005">
    <property type="entry name" value="ABC_tran"/>
    <property type="match status" value="1"/>
</dbReference>
<keyword evidence="5 7" id="KW-0067">ATP-binding</keyword>
<dbReference type="GO" id="GO:0005524">
    <property type="term" value="F:ATP binding"/>
    <property type="evidence" value="ECO:0007669"/>
    <property type="project" value="UniProtKB-KW"/>
</dbReference>
<evidence type="ECO:0000256" key="1">
    <source>
        <dbReference type="ARBA" id="ARBA00004417"/>
    </source>
</evidence>
<dbReference type="InterPro" id="IPR013563">
    <property type="entry name" value="Oligopep_ABC_C"/>
</dbReference>
<feature type="domain" description="ABC transporter" evidence="6">
    <location>
        <begin position="4"/>
        <end position="248"/>
    </location>
</feature>
<dbReference type="PANTHER" id="PTHR43776:SF7">
    <property type="entry name" value="D,D-DIPEPTIDE TRANSPORT ATP-BINDING PROTEIN DDPF-RELATED"/>
    <property type="match status" value="1"/>
</dbReference>
<evidence type="ECO:0000256" key="2">
    <source>
        <dbReference type="ARBA" id="ARBA00005417"/>
    </source>
</evidence>
<dbReference type="PROSITE" id="PS00211">
    <property type="entry name" value="ABC_TRANSPORTER_1"/>
    <property type="match status" value="1"/>
</dbReference>
<accession>A0ABV9KBW4</accession>
<dbReference type="PROSITE" id="PS50893">
    <property type="entry name" value="ABC_TRANSPORTER_2"/>
    <property type="match status" value="1"/>
</dbReference>
<dbReference type="Gene3D" id="3.40.50.300">
    <property type="entry name" value="P-loop containing nucleotide triphosphate hydrolases"/>
    <property type="match status" value="1"/>
</dbReference>
<proteinExistence type="inferred from homology"/>
<dbReference type="SMART" id="SM00382">
    <property type="entry name" value="AAA"/>
    <property type="match status" value="1"/>
</dbReference>
<evidence type="ECO:0000313" key="7">
    <source>
        <dbReference type="EMBL" id="MFC4667549.1"/>
    </source>
</evidence>
<dbReference type="RefSeq" id="WP_380715779.1">
    <property type="nucleotide sequence ID" value="NZ_JBHSGI010000002.1"/>
</dbReference>
<dbReference type="InterPro" id="IPR027417">
    <property type="entry name" value="P-loop_NTPase"/>
</dbReference>
<evidence type="ECO:0000256" key="4">
    <source>
        <dbReference type="ARBA" id="ARBA00022741"/>
    </source>
</evidence>
<dbReference type="InterPro" id="IPR050319">
    <property type="entry name" value="ABC_transp_ATP-bind"/>
</dbReference>
<evidence type="ECO:0000259" key="6">
    <source>
        <dbReference type="PROSITE" id="PS50893"/>
    </source>
</evidence>
<comment type="caution">
    <text evidence="7">The sequence shown here is derived from an EMBL/GenBank/DDBJ whole genome shotgun (WGS) entry which is preliminary data.</text>
</comment>
<comment type="subcellular location">
    <subcellularLocation>
        <location evidence="1">Cell inner membrane</location>
        <topology evidence="1">Peripheral membrane protein</topology>
    </subcellularLocation>
</comment>
<sequence>MTLLEVEGVSREFRLRNGLFGPAHVLKALDGVDLKLDAGETLALVGESGCGKSTLGRIVAGLDKPSAGGLRVNNRPALRGRERARQIQIVFQDPFGSLNPSMTVGALIAEPAILHGLVERRWAGERVRSLLERVGLRPELATRYPHALSGGQRQRVALARALAAEPEMIVADEAVSALDVSVQAQIANLLREIQTETRIGLLFISHGLSLVRHISDRVAVMYLGRIVEQGPTESVFDTPRHPYTRALLAATPRPLPRSKMSSKTVEGEVPSPLAIPTGCGFRTRCAHATDICAKRRPHLEDMPHSAACWRAGELPPPAVEELQAPPRLSSALELYRRAAEGRVKLAEGMTP</sequence>
<dbReference type="InterPro" id="IPR003593">
    <property type="entry name" value="AAA+_ATPase"/>
</dbReference>
<comment type="similarity">
    <text evidence="2">Belongs to the ABC transporter superfamily.</text>
</comment>
<evidence type="ECO:0000313" key="8">
    <source>
        <dbReference type="Proteomes" id="UP001595973"/>
    </source>
</evidence>
<dbReference type="PANTHER" id="PTHR43776">
    <property type="entry name" value="TRANSPORT ATP-BINDING PROTEIN"/>
    <property type="match status" value="1"/>
</dbReference>
<dbReference type="CDD" id="cd03257">
    <property type="entry name" value="ABC_NikE_OppD_transporters"/>
    <property type="match status" value="1"/>
</dbReference>
<gene>
    <name evidence="7" type="ORF">ACFO5X_03190</name>
</gene>
<organism evidence="7 8">
    <name type="scientific">Seohaeicola nanhaiensis</name>
    <dbReference type="NCBI Taxonomy" id="1387282"/>
    <lineage>
        <taxon>Bacteria</taxon>
        <taxon>Pseudomonadati</taxon>
        <taxon>Pseudomonadota</taxon>
        <taxon>Alphaproteobacteria</taxon>
        <taxon>Rhodobacterales</taxon>
        <taxon>Roseobacteraceae</taxon>
        <taxon>Seohaeicola</taxon>
    </lineage>
</organism>
<dbReference type="InterPro" id="IPR003439">
    <property type="entry name" value="ABC_transporter-like_ATP-bd"/>
</dbReference>
<dbReference type="InterPro" id="IPR017871">
    <property type="entry name" value="ABC_transporter-like_CS"/>
</dbReference>
<dbReference type="EMBL" id="JBHSGI010000002">
    <property type="protein sequence ID" value="MFC4667549.1"/>
    <property type="molecule type" value="Genomic_DNA"/>
</dbReference>
<evidence type="ECO:0000256" key="3">
    <source>
        <dbReference type="ARBA" id="ARBA00022448"/>
    </source>
</evidence>
<dbReference type="NCBIfam" id="TIGR01727">
    <property type="entry name" value="oligo_HPY"/>
    <property type="match status" value="1"/>
</dbReference>
<dbReference type="Proteomes" id="UP001595973">
    <property type="component" value="Unassembled WGS sequence"/>
</dbReference>